<reference evidence="4 5" key="1">
    <citation type="journal article" date="2014" name="Nat. Genet.">
        <title>Genome and transcriptome of the porcine whipworm Trichuris suis.</title>
        <authorList>
            <person name="Jex A.R."/>
            <person name="Nejsum P."/>
            <person name="Schwarz E.M."/>
            <person name="Hu L."/>
            <person name="Young N.D."/>
            <person name="Hall R.S."/>
            <person name="Korhonen P.K."/>
            <person name="Liao S."/>
            <person name="Thamsborg S."/>
            <person name="Xia J."/>
            <person name="Xu P."/>
            <person name="Wang S."/>
            <person name="Scheerlinck J.P."/>
            <person name="Hofmann A."/>
            <person name="Sternberg P.W."/>
            <person name="Wang J."/>
            <person name="Gasser R.B."/>
        </authorList>
    </citation>
    <scope>NUCLEOTIDE SEQUENCE [LARGE SCALE GENOMIC DNA]</scope>
    <source>
        <strain evidence="4">DCEP-RM93F</strain>
        <strain evidence="3">DCEP-RM93M</strain>
    </source>
</reference>
<gene>
    <name evidence="3" type="ORF">M513_05387</name>
    <name evidence="4" type="ORF">M514_05387</name>
</gene>
<protein>
    <recommendedName>
        <fullName evidence="6">Receptor expression-enhancing protein</fullName>
    </recommendedName>
</protein>
<proteinExistence type="predicted"/>
<evidence type="ECO:0000256" key="2">
    <source>
        <dbReference type="SAM" id="Phobius"/>
    </source>
</evidence>
<evidence type="ECO:0000256" key="1">
    <source>
        <dbReference type="SAM" id="MobiDB-lite"/>
    </source>
</evidence>
<dbReference type="Proteomes" id="UP000030758">
    <property type="component" value="Unassembled WGS sequence"/>
</dbReference>
<organism evidence="4">
    <name type="scientific">Trichuris suis</name>
    <name type="common">pig whipworm</name>
    <dbReference type="NCBI Taxonomy" id="68888"/>
    <lineage>
        <taxon>Eukaryota</taxon>
        <taxon>Metazoa</taxon>
        <taxon>Ecdysozoa</taxon>
        <taxon>Nematoda</taxon>
        <taxon>Enoplea</taxon>
        <taxon>Dorylaimia</taxon>
        <taxon>Trichinellida</taxon>
        <taxon>Trichuridae</taxon>
        <taxon>Trichuris</taxon>
    </lineage>
</organism>
<dbReference type="AlphaFoldDB" id="A0A085NSE8"/>
<feature type="compositionally biased region" description="Polar residues" evidence="1">
    <location>
        <begin position="238"/>
        <end position="248"/>
    </location>
</feature>
<feature type="compositionally biased region" description="Polar residues" evidence="1">
    <location>
        <begin position="257"/>
        <end position="268"/>
    </location>
</feature>
<name>A0A085NSE8_9BILA</name>
<keyword evidence="2" id="KW-0472">Membrane</keyword>
<feature type="transmembrane region" description="Helical" evidence="2">
    <location>
        <begin position="60"/>
        <end position="77"/>
    </location>
</feature>
<dbReference type="EMBL" id="KL367477">
    <property type="protein sequence ID" value="KFD72394.1"/>
    <property type="molecule type" value="Genomic_DNA"/>
</dbReference>
<evidence type="ECO:0000313" key="3">
    <source>
        <dbReference type="EMBL" id="KFD53682.1"/>
    </source>
</evidence>
<evidence type="ECO:0000313" key="5">
    <source>
        <dbReference type="Proteomes" id="UP000030764"/>
    </source>
</evidence>
<sequence length="268" mass="30514">MSKPSKAQAPKQRRRTRSSSGNEPKDMSPSAILTRLETWVDRQQGSFAVLLDYIAVKMDITRWRAFLVFVILYSIVLTTRTPFAYFGGQFMITSLPLSCTTDVLFKRDRKIKARWITYWVIHCLTSMQVAASDRYTGIYLVKVWLMIILFLQPIDGLGYLLEKYIDPCRSIVKGKLDERVMARAHPMVLSAFHIELEHLNEFNIPEGQQKIRRCLVVSILDQLVPPCRAVAGKVSAPSDTAKVNQPKPTTKVKKPNQVKTVNAGRRST</sequence>
<dbReference type="EMBL" id="KL363214">
    <property type="protein sequence ID" value="KFD53682.1"/>
    <property type="molecule type" value="Genomic_DNA"/>
</dbReference>
<accession>A0A085NSE8</accession>
<keyword evidence="5" id="KW-1185">Reference proteome</keyword>
<feature type="region of interest" description="Disordered" evidence="1">
    <location>
        <begin position="1"/>
        <end position="28"/>
    </location>
</feature>
<evidence type="ECO:0000313" key="4">
    <source>
        <dbReference type="EMBL" id="KFD72394.1"/>
    </source>
</evidence>
<feature type="region of interest" description="Disordered" evidence="1">
    <location>
        <begin position="238"/>
        <end position="268"/>
    </location>
</feature>
<keyword evidence="2" id="KW-1133">Transmembrane helix</keyword>
<keyword evidence="2" id="KW-0812">Transmembrane</keyword>
<evidence type="ECO:0008006" key="6">
    <source>
        <dbReference type="Google" id="ProtNLM"/>
    </source>
</evidence>
<dbReference type="Proteomes" id="UP000030764">
    <property type="component" value="Unassembled WGS sequence"/>
</dbReference>